<dbReference type="AlphaFoldDB" id="A0A1B0DIC6"/>
<dbReference type="InterPro" id="IPR032084">
    <property type="entry name" value="DUF4812"/>
</dbReference>
<accession>A0A1B0DIC6</accession>
<name>A0A1B0DIC6_PHLPP</name>
<feature type="compositionally biased region" description="Polar residues" evidence="1">
    <location>
        <begin position="12"/>
        <end position="21"/>
    </location>
</feature>
<feature type="region of interest" description="Disordered" evidence="1">
    <location>
        <begin position="396"/>
        <end position="418"/>
    </location>
</feature>
<feature type="compositionally biased region" description="Polar residues" evidence="1">
    <location>
        <begin position="315"/>
        <end position="335"/>
    </location>
</feature>
<dbReference type="Proteomes" id="UP000092462">
    <property type="component" value="Unassembled WGS sequence"/>
</dbReference>
<feature type="domain" description="DUF4812" evidence="2">
    <location>
        <begin position="422"/>
        <end position="486"/>
    </location>
</feature>
<dbReference type="EMBL" id="AJVK01034350">
    <property type="status" value="NOT_ANNOTATED_CDS"/>
    <property type="molecule type" value="Genomic_DNA"/>
</dbReference>
<dbReference type="VEuPathDB" id="VectorBase:PPAPM1_000822"/>
<sequence>KSADKLAGENPVDQQTYNSAEKINPEIGELSKSTEINNNDDCGSQGLSKCGKNSITALPCIIQVQEVNNSKGEDDHCILRERKTEEESRGKSPEMDATYCNFLIARKMAQENLEHQPLPDAVMDCAYRKLQASGDLHPGLALDVIPLATGVGVKSYKAGPTQCTKMRVYRPKTCGVTPQPLDKAALGYRPHSSVTIKDKMGPMDLAICWDYRPSDPRDEPPRPTHIDGSNGSVAPAVFTLVKTPRDNTPLATGRSGGVFSSTMREEGFFDKDVLKQKTEMKNASILGRTCCCGEGGNRSRSALTMNVPADHSISRPKSVSRSAELQSSKPLSRTYKSSPNLVELAERAQNECELVCIKHTPILVETKARSSAKPQRPMRLCEYTKPTAASNARLVRNDSDSGCGQSISSNGSDKQRVRKTIKVPKPRDPYAKKNYNIETLAPPFACWRGGAGQGGYPEIWRLASVYQHAYKPVEQRKRTLLATVYQ</sequence>
<evidence type="ECO:0000313" key="4">
    <source>
        <dbReference type="Proteomes" id="UP000092462"/>
    </source>
</evidence>
<dbReference type="Pfam" id="PF16071">
    <property type="entry name" value="DUF4812"/>
    <property type="match status" value="1"/>
</dbReference>
<dbReference type="EnsemblMetazoa" id="PPAI007910-RA">
    <property type="protein sequence ID" value="PPAI007910-PA"/>
    <property type="gene ID" value="PPAI007910"/>
</dbReference>
<organism evidence="3 4">
    <name type="scientific">Phlebotomus papatasi</name>
    <name type="common">Sandfly</name>
    <dbReference type="NCBI Taxonomy" id="29031"/>
    <lineage>
        <taxon>Eukaryota</taxon>
        <taxon>Metazoa</taxon>
        <taxon>Ecdysozoa</taxon>
        <taxon>Arthropoda</taxon>
        <taxon>Hexapoda</taxon>
        <taxon>Insecta</taxon>
        <taxon>Pterygota</taxon>
        <taxon>Neoptera</taxon>
        <taxon>Endopterygota</taxon>
        <taxon>Diptera</taxon>
        <taxon>Nematocera</taxon>
        <taxon>Psychodoidea</taxon>
        <taxon>Psychodidae</taxon>
        <taxon>Phlebotomus</taxon>
        <taxon>Phlebotomus</taxon>
    </lineage>
</organism>
<proteinExistence type="predicted"/>
<evidence type="ECO:0000256" key="1">
    <source>
        <dbReference type="SAM" id="MobiDB-lite"/>
    </source>
</evidence>
<evidence type="ECO:0000259" key="2">
    <source>
        <dbReference type="Pfam" id="PF16071"/>
    </source>
</evidence>
<dbReference type="EMBL" id="AJVK01034349">
    <property type="status" value="NOT_ANNOTATED_CDS"/>
    <property type="molecule type" value="Genomic_DNA"/>
</dbReference>
<feature type="compositionally biased region" description="Polar residues" evidence="1">
    <location>
        <begin position="400"/>
        <end position="412"/>
    </location>
</feature>
<dbReference type="VEuPathDB" id="VectorBase:PPAI007910"/>
<feature type="region of interest" description="Disordered" evidence="1">
    <location>
        <begin position="309"/>
        <end position="335"/>
    </location>
</feature>
<reference evidence="3" key="1">
    <citation type="submission" date="2022-08" db="UniProtKB">
        <authorList>
            <consortium name="EnsemblMetazoa"/>
        </authorList>
    </citation>
    <scope>IDENTIFICATION</scope>
    <source>
        <strain evidence="3">Israel</strain>
    </source>
</reference>
<keyword evidence="4" id="KW-1185">Reference proteome</keyword>
<feature type="region of interest" description="Disordered" evidence="1">
    <location>
        <begin position="1"/>
        <end position="24"/>
    </location>
</feature>
<evidence type="ECO:0000313" key="3">
    <source>
        <dbReference type="EnsemblMetazoa" id="PPAI007910-PA"/>
    </source>
</evidence>
<protein>
    <recommendedName>
        <fullName evidence="2">DUF4812 domain-containing protein</fullName>
    </recommendedName>
</protein>